<dbReference type="GO" id="GO:0016020">
    <property type="term" value="C:membrane"/>
    <property type="evidence" value="ECO:0007669"/>
    <property type="project" value="UniProtKB-SubCell"/>
</dbReference>
<keyword evidence="3 5" id="KW-1133">Transmembrane helix</keyword>
<evidence type="ECO:0000313" key="7">
    <source>
        <dbReference type="Proteomes" id="UP000325780"/>
    </source>
</evidence>
<protein>
    <submittedName>
        <fullName evidence="6">UbiA prenyltransferase family</fullName>
    </submittedName>
</protein>
<dbReference type="OrthoDB" id="434972at2759"/>
<keyword evidence="2 5" id="KW-0812">Transmembrane</keyword>
<evidence type="ECO:0000256" key="1">
    <source>
        <dbReference type="ARBA" id="ARBA00004141"/>
    </source>
</evidence>
<evidence type="ECO:0000313" key="6">
    <source>
        <dbReference type="EMBL" id="KAE8151234.1"/>
    </source>
</evidence>
<feature type="transmembrane region" description="Helical" evidence="5">
    <location>
        <begin position="112"/>
        <end position="144"/>
    </location>
</feature>
<dbReference type="InterPro" id="IPR000537">
    <property type="entry name" value="UbiA_prenyltransferase"/>
</dbReference>
<dbReference type="Pfam" id="PF01040">
    <property type="entry name" value="UbiA"/>
    <property type="match status" value="1"/>
</dbReference>
<comment type="subcellular location">
    <subcellularLocation>
        <location evidence="1">Membrane</location>
        <topology evidence="1">Multi-pass membrane protein</topology>
    </subcellularLocation>
</comment>
<keyword evidence="7" id="KW-1185">Reference proteome</keyword>
<evidence type="ECO:0000256" key="4">
    <source>
        <dbReference type="ARBA" id="ARBA00023136"/>
    </source>
</evidence>
<sequence>MSISEPFRLAELPALIWEFTESDFATFVLPNMGFGLLAALAAPSLTDCGDMLAVWPLLTRGLPRMLVFNWANLLVFDLANQRLPESLQEDALNKPWRPLPKGRISPTATRRLLLGAVPAVFAISSALGVGNESALILVLTWLYNDLRGGDELTRDLIIALGYSLFLASSLRIAIDPGVHFSGCGYRWLAMIGGVVLTTMHIQDLKDQVGDRARGRKTWPLVLGDKVSRWWIAGSVQFWSLACVIFWNLPLWVSMVPIGLGGCVGICVLQKTGDARAWRLWCAWQVILYALPCLAQRV</sequence>
<dbReference type="GO" id="GO:0016765">
    <property type="term" value="F:transferase activity, transferring alkyl or aryl (other than methyl) groups"/>
    <property type="evidence" value="ECO:0007669"/>
    <property type="project" value="InterPro"/>
</dbReference>
<dbReference type="CDD" id="cd13965">
    <property type="entry name" value="PT_UbiA_3"/>
    <property type="match status" value="1"/>
</dbReference>
<reference evidence="6 7" key="1">
    <citation type="submission" date="2019-04" db="EMBL/GenBank/DDBJ databases">
        <title>Friends and foes A comparative genomics study of 23 Aspergillus species from section Flavi.</title>
        <authorList>
            <consortium name="DOE Joint Genome Institute"/>
            <person name="Kjaerbolling I."/>
            <person name="Vesth T."/>
            <person name="Frisvad J.C."/>
            <person name="Nybo J.L."/>
            <person name="Theobald S."/>
            <person name="Kildgaard S."/>
            <person name="Isbrandt T."/>
            <person name="Kuo A."/>
            <person name="Sato A."/>
            <person name="Lyhne E.K."/>
            <person name="Kogle M.E."/>
            <person name="Wiebenga A."/>
            <person name="Kun R.S."/>
            <person name="Lubbers R.J."/>
            <person name="Makela M.R."/>
            <person name="Barry K."/>
            <person name="Chovatia M."/>
            <person name="Clum A."/>
            <person name="Daum C."/>
            <person name="Haridas S."/>
            <person name="He G."/>
            <person name="LaButti K."/>
            <person name="Lipzen A."/>
            <person name="Mondo S."/>
            <person name="Riley R."/>
            <person name="Salamov A."/>
            <person name="Simmons B.A."/>
            <person name="Magnuson J.K."/>
            <person name="Henrissat B."/>
            <person name="Mortensen U.H."/>
            <person name="Larsen T.O."/>
            <person name="Devries R.P."/>
            <person name="Grigoriev I.V."/>
            <person name="Machida M."/>
            <person name="Baker S.E."/>
            <person name="Andersen M.R."/>
        </authorList>
    </citation>
    <scope>NUCLEOTIDE SEQUENCE [LARGE SCALE GENOMIC DNA]</scope>
    <source>
        <strain evidence="6 7">IBT 18842</strain>
    </source>
</reference>
<evidence type="ECO:0000256" key="3">
    <source>
        <dbReference type="ARBA" id="ARBA00022989"/>
    </source>
</evidence>
<dbReference type="InterPro" id="IPR050475">
    <property type="entry name" value="Prenyltransferase_related"/>
</dbReference>
<evidence type="ECO:0000256" key="5">
    <source>
        <dbReference type="SAM" id="Phobius"/>
    </source>
</evidence>
<keyword evidence="6" id="KW-0808">Transferase</keyword>
<organism evidence="6 7">
    <name type="scientific">Aspergillus avenaceus</name>
    <dbReference type="NCBI Taxonomy" id="36643"/>
    <lineage>
        <taxon>Eukaryota</taxon>
        <taxon>Fungi</taxon>
        <taxon>Dikarya</taxon>
        <taxon>Ascomycota</taxon>
        <taxon>Pezizomycotina</taxon>
        <taxon>Eurotiomycetes</taxon>
        <taxon>Eurotiomycetidae</taxon>
        <taxon>Eurotiales</taxon>
        <taxon>Aspergillaceae</taxon>
        <taxon>Aspergillus</taxon>
        <taxon>Aspergillus subgen. Circumdati</taxon>
    </lineage>
</organism>
<keyword evidence="4 5" id="KW-0472">Membrane</keyword>
<accession>A0A5N6TYA9</accession>
<dbReference type="PANTHER" id="PTHR42723">
    <property type="entry name" value="CHLOROPHYLL SYNTHASE"/>
    <property type="match status" value="1"/>
</dbReference>
<gene>
    <name evidence="6" type="ORF">BDV25DRAFT_97520</name>
</gene>
<dbReference type="AlphaFoldDB" id="A0A5N6TYA9"/>
<dbReference type="PANTHER" id="PTHR42723:SF1">
    <property type="entry name" value="CHLOROPHYLL SYNTHASE, CHLOROPLASTIC"/>
    <property type="match status" value="1"/>
</dbReference>
<proteinExistence type="predicted"/>
<evidence type="ECO:0000256" key="2">
    <source>
        <dbReference type="ARBA" id="ARBA00022692"/>
    </source>
</evidence>
<dbReference type="EMBL" id="ML742075">
    <property type="protein sequence ID" value="KAE8151234.1"/>
    <property type="molecule type" value="Genomic_DNA"/>
</dbReference>
<feature type="transmembrane region" description="Helical" evidence="5">
    <location>
        <begin position="156"/>
        <end position="173"/>
    </location>
</feature>
<dbReference type="Proteomes" id="UP000325780">
    <property type="component" value="Unassembled WGS sequence"/>
</dbReference>
<name>A0A5N6TYA9_ASPAV</name>